<accession>A0A1H2QK71</accession>
<organism evidence="1 2">
    <name type="scientific">Marinococcus luteus</name>
    <dbReference type="NCBI Taxonomy" id="1122204"/>
    <lineage>
        <taxon>Bacteria</taxon>
        <taxon>Bacillati</taxon>
        <taxon>Bacillota</taxon>
        <taxon>Bacilli</taxon>
        <taxon>Bacillales</taxon>
        <taxon>Bacillaceae</taxon>
        <taxon>Marinococcus</taxon>
    </lineage>
</organism>
<dbReference type="RefSeq" id="WP_091610436.1">
    <property type="nucleotide sequence ID" value="NZ_FNNC01000001.1"/>
</dbReference>
<dbReference type="EMBL" id="FNNC01000001">
    <property type="protein sequence ID" value="SDW06809.1"/>
    <property type="molecule type" value="Genomic_DNA"/>
</dbReference>
<dbReference type="OrthoDB" id="9832358at2"/>
<sequence>MNYEMKHAAFEEMSQAAHGRIPPEPEALTKLANQSREVAVILPFYMYYFHPHEWTEYTLAADDPLPSALNHGAHIALDAPTLRADDQIKRFFYMAASSTSIPGDYQTAMSVPDWTYYLFRKYYQLHEQARISNTVPK</sequence>
<dbReference type="Proteomes" id="UP000199488">
    <property type="component" value="Unassembled WGS sequence"/>
</dbReference>
<dbReference type="AlphaFoldDB" id="A0A1H2QK71"/>
<reference evidence="1 2" key="1">
    <citation type="submission" date="2016-10" db="EMBL/GenBank/DDBJ databases">
        <authorList>
            <person name="de Groot N.N."/>
        </authorList>
    </citation>
    <scope>NUCLEOTIDE SEQUENCE [LARGE SCALE GENOMIC DNA]</scope>
    <source>
        <strain evidence="1 2">DSM 23126</strain>
    </source>
</reference>
<name>A0A1H2QK71_9BACI</name>
<keyword evidence="2" id="KW-1185">Reference proteome</keyword>
<proteinExistence type="predicted"/>
<protein>
    <submittedName>
        <fullName evidence="1">Uncharacterized protein</fullName>
    </submittedName>
</protein>
<gene>
    <name evidence="1" type="ORF">SAMN05421781_0330</name>
</gene>
<evidence type="ECO:0000313" key="2">
    <source>
        <dbReference type="Proteomes" id="UP000199488"/>
    </source>
</evidence>
<evidence type="ECO:0000313" key="1">
    <source>
        <dbReference type="EMBL" id="SDW06809.1"/>
    </source>
</evidence>